<reference evidence="1 2" key="1">
    <citation type="journal article" date="2021" name="Environ. Microbiol.">
        <title>Genetic insights into the dark matter of the mammalian gut microbiota through targeted genome reconstruction.</title>
        <authorList>
            <person name="Lugli G.A."/>
            <person name="Alessandri G."/>
            <person name="Milani C."/>
            <person name="Viappiani A."/>
            <person name="Fontana F."/>
            <person name="Tarracchini C."/>
            <person name="Mancabelli L."/>
            <person name="Argentini C."/>
            <person name="Ruiz L."/>
            <person name="Margolles A."/>
            <person name="van Sinderen D."/>
            <person name="Turroni F."/>
            <person name="Ventura M."/>
        </authorList>
    </citation>
    <scope>NUCLEOTIDE SEQUENCE [LARGE SCALE GENOMIC DNA]</scope>
    <source>
        <strain evidence="1 2">MA1</strain>
    </source>
</reference>
<gene>
    <name evidence="1" type="ORF">JS533_008720</name>
</gene>
<comment type="caution">
    <text evidence="1">The sequence shown here is derived from an EMBL/GenBank/DDBJ whole genome shotgun (WGS) entry which is preliminary data.</text>
</comment>
<keyword evidence="2" id="KW-1185">Reference proteome</keyword>
<name>A0ABS9VW55_9BIFI</name>
<evidence type="ECO:0000313" key="2">
    <source>
        <dbReference type="Proteomes" id="UP000710815"/>
    </source>
</evidence>
<accession>A0ABS9VW55</accession>
<organism evidence="1 2">
    <name type="scientific">Bifidobacterium amazonense</name>
    <dbReference type="NCBI Taxonomy" id="2809027"/>
    <lineage>
        <taxon>Bacteria</taxon>
        <taxon>Bacillati</taxon>
        <taxon>Actinomycetota</taxon>
        <taxon>Actinomycetes</taxon>
        <taxon>Bifidobacteriales</taxon>
        <taxon>Bifidobacteriaceae</taxon>
        <taxon>Bifidobacterium</taxon>
    </lineage>
</organism>
<evidence type="ECO:0000313" key="1">
    <source>
        <dbReference type="EMBL" id="MCH9276348.1"/>
    </source>
</evidence>
<reference evidence="1 2" key="2">
    <citation type="journal article" date="2021" name="Syst. Appl. Microbiol.">
        <title>Phylogenetic classification of ten novel species belonging to the genus Bifidobacterium comprising B. phasiani sp. nov., B. pongonis sp. nov., B. saguinibicoloris sp. nov., B. colobi sp. nov., B. simiiventris sp. nov., B. santillanense sp. nov., B. miconis sp. nov., B. amazonense sp. nov., B. pluvialisilvae sp. nov., and B. miconisargentati sp. nov.</title>
        <authorList>
            <person name="Lugli G.A."/>
            <person name="Calvete-Torre I."/>
            <person name="Alessandri G."/>
            <person name="Milani C."/>
            <person name="Turroni F."/>
            <person name="Laiolo P."/>
            <person name="Ossiprandi M.C."/>
            <person name="Margolles A."/>
            <person name="Ruiz L."/>
            <person name="Ventura M."/>
        </authorList>
    </citation>
    <scope>NUCLEOTIDE SEQUENCE [LARGE SCALE GENOMIC DNA]</scope>
    <source>
        <strain evidence="1 2">MA1</strain>
    </source>
</reference>
<sequence length="73" mass="8013">MPGLHATHRYDDIIDAVYHPSARHPAMPRANRAAQFMPFSALTGYDEVLLANLKAMQDRIAAEDTAGDQDFGA</sequence>
<dbReference type="Proteomes" id="UP000710815">
    <property type="component" value="Unassembled WGS sequence"/>
</dbReference>
<protein>
    <submittedName>
        <fullName evidence="1">Uncharacterized protein</fullName>
    </submittedName>
</protein>
<proteinExistence type="predicted"/>
<dbReference type="EMBL" id="JAFEJT020000035">
    <property type="protein sequence ID" value="MCH9276348.1"/>
    <property type="molecule type" value="Genomic_DNA"/>
</dbReference>